<comment type="caution">
    <text evidence="1">The sequence shown here is derived from an EMBL/GenBank/DDBJ whole genome shotgun (WGS) entry which is preliminary data.</text>
</comment>
<reference evidence="1 2" key="1">
    <citation type="journal article" date="2021" name="Commun. Biol.">
        <title>The genome of Shorea leprosula (Dipterocarpaceae) highlights the ecological relevance of drought in aseasonal tropical rainforests.</title>
        <authorList>
            <person name="Ng K.K.S."/>
            <person name="Kobayashi M.J."/>
            <person name="Fawcett J.A."/>
            <person name="Hatakeyama M."/>
            <person name="Paape T."/>
            <person name="Ng C.H."/>
            <person name="Ang C.C."/>
            <person name="Tnah L.H."/>
            <person name="Lee C.T."/>
            <person name="Nishiyama T."/>
            <person name="Sese J."/>
            <person name="O'Brien M.J."/>
            <person name="Copetti D."/>
            <person name="Mohd Noor M.I."/>
            <person name="Ong R.C."/>
            <person name="Putra M."/>
            <person name="Sireger I.Z."/>
            <person name="Indrioko S."/>
            <person name="Kosugi Y."/>
            <person name="Izuno A."/>
            <person name="Isagi Y."/>
            <person name="Lee S.L."/>
            <person name="Shimizu K.K."/>
        </authorList>
    </citation>
    <scope>NUCLEOTIDE SEQUENCE [LARGE SCALE GENOMIC DNA]</scope>
    <source>
        <strain evidence="1">214</strain>
    </source>
</reference>
<evidence type="ECO:0000313" key="2">
    <source>
        <dbReference type="Proteomes" id="UP001054252"/>
    </source>
</evidence>
<protein>
    <submittedName>
        <fullName evidence="1">Uncharacterized protein</fullName>
    </submittedName>
</protein>
<proteinExistence type="predicted"/>
<dbReference type="EMBL" id="BPVZ01000003">
    <property type="protein sequence ID" value="GKU89674.1"/>
    <property type="molecule type" value="Genomic_DNA"/>
</dbReference>
<dbReference type="Proteomes" id="UP001054252">
    <property type="component" value="Unassembled WGS sequence"/>
</dbReference>
<sequence>MCSQQETILRTFYLSSAMPVHAASSSEIRDALKDEHLQKLICDIDKSPDPINELDKAMGTDVFCIFTNKILSAIKP</sequence>
<keyword evidence="2" id="KW-1185">Reference proteome</keyword>
<name>A0AAV5HUS6_9ROSI</name>
<accession>A0AAV5HUS6</accession>
<dbReference type="AlphaFoldDB" id="A0AAV5HUS6"/>
<gene>
    <name evidence="1" type="ORF">SLEP1_g3781</name>
</gene>
<organism evidence="1 2">
    <name type="scientific">Rubroshorea leprosula</name>
    <dbReference type="NCBI Taxonomy" id="152421"/>
    <lineage>
        <taxon>Eukaryota</taxon>
        <taxon>Viridiplantae</taxon>
        <taxon>Streptophyta</taxon>
        <taxon>Embryophyta</taxon>
        <taxon>Tracheophyta</taxon>
        <taxon>Spermatophyta</taxon>
        <taxon>Magnoliopsida</taxon>
        <taxon>eudicotyledons</taxon>
        <taxon>Gunneridae</taxon>
        <taxon>Pentapetalae</taxon>
        <taxon>rosids</taxon>
        <taxon>malvids</taxon>
        <taxon>Malvales</taxon>
        <taxon>Dipterocarpaceae</taxon>
        <taxon>Rubroshorea</taxon>
    </lineage>
</organism>
<evidence type="ECO:0000313" key="1">
    <source>
        <dbReference type="EMBL" id="GKU89674.1"/>
    </source>
</evidence>